<dbReference type="AlphaFoldDB" id="A0A0F9T8K9"/>
<evidence type="ECO:0000313" key="1">
    <source>
        <dbReference type="EMBL" id="KKN37793.1"/>
    </source>
</evidence>
<protein>
    <submittedName>
        <fullName evidence="1">Uncharacterized protein</fullName>
    </submittedName>
</protein>
<dbReference type="EMBL" id="LAZR01001870">
    <property type="protein sequence ID" value="KKN37793.1"/>
    <property type="molecule type" value="Genomic_DNA"/>
</dbReference>
<reference evidence="1" key="1">
    <citation type="journal article" date="2015" name="Nature">
        <title>Complex archaea that bridge the gap between prokaryotes and eukaryotes.</title>
        <authorList>
            <person name="Spang A."/>
            <person name="Saw J.H."/>
            <person name="Jorgensen S.L."/>
            <person name="Zaremba-Niedzwiedzka K."/>
            <person name="Martijn J."/>
            <person name="Lind A.E."/>
            <person name="van Eijk R."/>
            <person name="Schleper C."/>
            <person name="Guy L."/>
            <person name="Ettema T.J."/>
        </authorList>
    </citation>
    <scope>NUCLEOTIDE SEQUENCE</scope>
</reference>
<sequence>MIIVSDPPAYEQQAISYMQDKTDIRVRNPEELGRYLSYYPHTYPCLVEFYVTTHHSGRTYVAAVDCIKKTAKSIVYPRTNVCKDNHWHKLNTAAGYGPIVKQIAARYICKFVTHVSKREMASISEKKESFLIRGIPYGLKPWENGSSNGNGKGLIMFLLKKEDAKKLVYYKKKREELKKMNLGAWKKNVAKKTSASKVERLLRLYKGAREARGLEEDDIQY</sequence>
<organism evidence="1">
    <name type="scientific">marine sediment metagenome</name>
    <dbReference type="NCBI Taxonomy" id="412755"/>
    <lineage>
        <taxon>unclassified sequences</taxon>
        <taxon>metagenomes</taxon>
        <taxon>ecological metagenomes</taxon>
    </lineage>
</organism>
<proteinExistence type="predicted"/>
<comment type="caution">
    <text evidence="1">The sequence shown here is derived from an EMBL/GenBank/DDBJ whole genome shotgun (WGS) entry which is preliminary data.</text>
</comment>
<name>A0A0F9T8K9_9ZZZZ</name>
<gene>
    <name evidence="1" type="ORF">LCGC14_0759940</name>
</gene>
<accession>A0A0F9T8K9</accession>